<evidence type="ECO:0000256" key="2">
    <source>
        <dbReference type="ARBA" id="ARBA00022475"/>
    </source>
</evidence>
<dbReference type="NCBIfam" id="TIGR04178">
    <property type="entry name" value="exo_archaeo"/>
    <property type="match status" value="1"/>
</dbReference>
<reference evidence="11" key="1">
    <citation type="submission" date="2017-01" db="EMBL/GenBank/DDBJ databases">
        <authorList>
            <person name="Varghese N."/>
            <person name="Submissions S."/>
        </authorList>
    </citation>
    <scope>NUCLEOTIDE SEQUENCE [LARGE SCALE GENOMIC DNA]</scope>
    <source>
        <strain evidence="11">ATCC 51758</strain>
    </source>
</reference>
<feature type="transmembrane region" description="Helical" evidence="8">
    <location>
        <begin position="90"/>
        <end position="108"/>
    </location>
</feature>
<evidence type="ECO:0000256" key="3">
    <source>
        <dbReference type="ARBA" id="ARBA00022670"/>
    </source>
</evidence>
<protein>
    <submittedName>
        <fullName evidence="10">Exosortase A</fullName>
    </submittedName>
</protein>
<dbReference type="InterPro" id="IPR017540">
    <property type="entry name" value="Exosortase-1"/>
</dbReference>
<feature type="transmembrane region" description="Helical" evidence="8">
    <location>
        <begin position="29"/>
        <end position="46"/>
    </location>
</feature>
<keyword evidence="3" id="KW-0645">Protease</keyword>
<sequence length="533" mass="58193">MSAPEDQVRQQAGGVALAAPAAGVSRDTVIRLAVLVIGIVALLGTYRDTLAAMVEIWDRSDTFAHGYLVAPITGWLIWRERARLRGLPLTHSLLGMAAAAAAGFAWLLGELASVASVSQFALVGMIIALVWAVMGTQVVRALVFPLGFLFFLVPFGEFLFPTMMDRTTDFIIWGLRLSGVPIYAEGRSLVIPSGHWEVVEGCSGVRYLIASVVVGSLYAYLTYRSLLRRLIFVALSVVLPIIANWLRAYGIVLLAHMSDNRIAAGLDHLIYGWVFFGVVMMLLFWAGARWREDEFYDASVPRAAVTADGGSASRSSWFVAPLPVVAVALVLLWPPLLGVLNAQGARGAVSLAGLQSGAGWQRVAGDRVPDWKPHYSGMRDELRESWANGNVPIGLYVAYYRNQGPGEELVNSENRLLKYKDRQWSVAAHRELPVQVGGREVNVLSTEIVNGAATRLLIWHWYWIDGHWTTSEYAAKFYQTLARLRGRGDDSAAVMIYTSLGEGARTVAETALASFLRDKGGELGDSLAQATGR</sequence>
<evidence type="ECO:0000256" key="7">
    <source>
        <dbReference type="ARBA" id="ARBA00023136"/>
    </source>
</evidence>
<feature type="transmembrane region" description="Helical" evidence="8">
    <location>
        <begin position="270"/>
        <end position="288"/>
    </location>
</feature>
<dbReference type="Pfam" id="PF11984">
    <property type="entry name" value="DUF3485"/>
    <property type="match status" value="1"/>
</dbReference>
<name>A0A1N6V8A4_9RHOO</name>
<evidence type="ECO:0000313" key="10">
    <source>
        <dbReference type="EMBL" id="SIQ74017.1"/>
    </source>
</evidence>
<dbReference type="EMBL" id="FTMD01000006">
    <property type="protein sequence ID" value="SIQ74017.1"/>
    <property type="molecule type" value="Genomic_DNA"/>
</dbReference>
<evidence type="ECO:0000256" key="5">
    <source>
        <dbReference type="ARBA" id="ARBA00022801"/>
    </source>
</evidence>
<feature type="domain" description="Methanolan biosynthesis EpsI" evidence="9">
    <location>
        <begin position="326"/>
        <end position="520"/>
    </location>
</feature>
<evidence type="ECO:0000256" key="8">
    <source>
        <dbReference type="SAM" id="Phobius"/>
    </source>
</evidence>
<dbReference type="GO" id="GO:0008233">
    <property type="term" value="F:peptidase activity"/>
    <property type="evidence" value="ECO:0007669"/>
    <property type="project" value="UniProtKB-KW"/>
</dbReference>
<keyword evidence="11" id="KW-1185">Reference proteome</keyword>
<keyword evidence="6 8" id="KW-1133">Transmembrane helix</keyword>
<keyword evidence="7 8" id="KW-0472">Membrane</keyword>
<evidence type="ECO:0000256" key="1">
    <source>
        <dbReference type="ARBA" id="ARBA00004651"/>
    </source>
</evidence>
<dbReference type="GO" id="GO:0006508">
    <property type="term" value="P:proteolysis"/>
    <property type="evidence" value="ECO:0007669"/>
    <property type="project" value="UniProtKB-KW"/>
</dbReference>
<dbReference type="STRING" id="34027.SAMN05421829_106187"/>
<accession>A0A1N6V8A4</accession>
<dbReference type="NCBIfam" id="TIGR02914">
    <property type="entry name" value="EpsI_fam"/>
    <property type="match status" value="1"/>
</dbReference>
<organism evidence="10 11">
    <name type="scientific">Aromatoleum tolulyticum</name>
    <dbReference type="NCBI Taxonomy" id="34027"/>
    <lineage>
        <taxon>Bacteria</taxon>
        <taxon>Pseudomonadati</taxon>
        <taxon>Pseudomonadota</taxon>
        <taxon>Betaproteobacteria</taxon>
        <taxon>Rhodocyclales</taxon>
        <taxon>Rhodocyclaceae</taxon>
        <taxon>Aromatoleum</taxon>
    </lineage>
</organism>
<dbReference type="NCBIfam" id="TIGR02602">
    <property type="entry name" value="8TM_EpsH"/>
    <property type="match status" value="1"/>
</dbReference>
<dbReference type="InterPro" id="IPR014263">
    <property type="entry name" value="Methanolan_biosynth_EpsI"/>
</dbReference>
<feature type="transmembrane region" description="Helical" evidence="8">
    <location>
        <begin position="62"/>
        <end position="78"/>
    </location>
</feature>
<feature type="transmembrane region" description="Helical" evidence="8">
    <location>
        <begin position="317"/>
        <end position="336"/>
    </location>
</feature>
<gene>
    <name evidence="10" type="ORF">SAMN05421829_106187</name>
</gene>
<dbReference type="Proteomes" id="UP000186819">
    <property type="component" value="Unassembled WGS sequence"/>
</dbReference>
<comment type="subcellular location">
    <subcellularLocation>
        <location evidence="1">Cell membrane</location>
        <topology evidence="1">Multi-pass membrane protein</topology>
    </subcellularLocation>
</comment>
<feature type="transmembrane region" description="Helical" evidence="8">
    <location>
        <begin position="230"/>
        <end position="250"/>
    </location>
</feature>
<dbReference type="InterPro" id="IPR013426">
    <property type="entry name" value="EpsH-like"/>
</dbReference>
<dbReference type="NCBIfam" id="TIGR03109">
    <property type="entry name" value="exosort_XrtA"/>
    <property type="match status" value="1"/>
</dbReference>
<evidence type="ECO:0000259" key="9">
    <source>
        <dbReference type="Pfam" id="PF11984"/>
    </source>
</evidence>
<evidence type="ECO:0000256" key="6">
    <source>
        <dbReference type="ARBA" id="ARBA00022989"/>
    </source>
</evidence>
<keyword evidence="5" id="KW-0378">Hydrolase</keyword>
<evidence type="ECO:0000313" key="11">
    <source>
        <dbReference type="Proteomes" id="UP000186819"/>
    </source>
</evidence>
<dbReference type="OrthoDB" id="9797363at2"/>
<dbReference type="InterPro" id="IPR026392">
    <property type="entry name" value="Exo/Archaeosortase_dom"/>
</dbReference>
<dbReference type="Pfam" id="PF09721">
    <property type="entry name" value="Exosortase_EpsH"/>
    <property type="match status" value="1"/>
</dbReference>
<feature type="transmembrane region" description="Helical" evidence="8">
    <location>
        <begin position="205"/>
        <end position="223"/>
    </location>
</feature>
<keyword evidence="2" id="KW-1003">Cell membrane</keyword>
<dbReference type="InterPro" id="IPR019127">
    <property type="entry name" value="Exosortase"/>
</dbReference>
<evidence type="ECO:0000256" key="4">
    <source>
        <dbReference type="ARBA" id="ARBA00022692"/>
    </source>
</evidence>
<dbReference type="AlphaFoldDB" id="A0A1N6V8A4"/>
<dbReference type="GO" id="GO:0005886">
    <property type="term" value="C:plasma membrane"/>
    <property type="evidence" value="ECO:0007669"/>
    <property type="project" value="UniProtKB-SubCell"/>
</dbReference>
<feature type="transmembrane region" description="Helical" evidence="8">
    <location>
        <begin position="114"/>
        <end position="134"/>
    </location>
</feature>
<feature type="transmembrane region" description="Helical" evidence="8">
    <location>
        <begin position="141"/>
        <end position="160"/>
    </location>
</feature>
<proteinExistence type="predicted"/>
<keyword evidence="4 8" id="KW-0812">Transmembrane</keyword>